<name>A0A918KNZ9_9PROT</name>
<sequence length="159" mass="17597">MTLLKTCLISFFAMIALTATAATPPTLNDIDRFSFVNMQNDTTISVSFTSAGCFHYESGVMTFTPETVAYGDETKTVGFEDMAGVDKYLRNLAHKQGQLGGCTSSTTLTLTLNRDGQAVGQKTLRDDFCFREDGMVSPDSLRYRLFEQEEAEQLSLIKK</sequence>
<organism evidence="2 3">
    <name type="scientific">Litorimonas cladophorae</name>
    <dbReference type="NCBI Taxonomy" id="1220491"/>
    <lineage>
        <taxon>Bacteria</taxon>
        <taxon>Pseudomonadati</taxon>
        <taxon>Pseudomonadota</taxon>
        <taxon>Alphaproteobacteria</taxon>
        <taxon>Maricaulales</taxon>
        <taxon>Robiginitomaculaceae</taxon>
    </lineage>
</organism>
<dbReference type="AlphaFoldDB" id="A0A918KNZ9"/>
<feature type="chain" id="PRO_5037778094" evidence="1">
    <location>
        <begin position="22"/>
        <end position="159"/>
    </location>
</feature>
<dbReference type="EMBL" id="BMYV01000002">
    <property type="protein sequence ID" value="GGX70426.1"/>
    <property type="molecule type" value="Genomic_DNA"/>
</dbReference>
<reference evidence="2 3" key="1">
    <citation type="journal article" date="2014" name="Int. J. Syst. Evol. Microbiol.">
        <title>Complete genome sequence of Corynebacterium casei LMG S-19264T (=DSM 44701T), isolated from a smear-ripened cheese.</title>
        <authorList>
            <consortium name="US DOE Joint Genome Institute (JGI-PGF)"/>
            <person name="Walter F."/>
            <person name="Albersmeier A."/>
            <person name="Kalinowski J."/>
            <person name="Ruckert C."/>
        </authorList>
    </citation>
    <scope>NUCLEOTIDE SEQUENCE [LARGE SCALE GENOMIC DNA]</scope>
    <source>
        <strain evidence="2 3">KCTC 23968</strain>
    </source>
</reference>
<gene>
    <name evidence="2" type="ORF">GCM10011309_20640</name>
</gene>
<proteinExistence type="predicted"/>
<dbReference type="Proteomes" id="UP000600865">
    <property type="component" value="Unassembled WGS sequence"/>
</dbReference>
<evidence type="ECO:0000256" key="1">
    <source>
        <dbReference type="SAM" id="SignalP"/>
    </source>
</evidence>
<dbReference type="RefSeq" id="WP_189585303.1">
    <property type="nucleotide sequence ID" value="NZ_BMYV01000002.1"/>
</dbReference>
<feature type="signal peptide" evidence="1">
    <location>
        <begin position="1"/>
        <end position="21"/>
    </location>
</feature>
<accession>A0A918KNZ9</accession>
<protein>
    <submittedName>
        <fullName evidence="2">Uncharacterized protein</fullName>
    </submittedName>
</protein>
<evidence type="ECO:0000313" key="3">
    <source>
        <dbReference type="Proteomes" id="UP000600865"/>
    </source>
</evidence>
<keyword evidence="3" id="KW-1185">Reference proteome</keyword>
<evidence type="ECO:0000313" key="2">
    <source>
        <dbReference type="EMBL" id="GGX70426.1"/>
    </source>
</evidence>
<comment type="caution">
    <text evidence="2">The sequence shown here is derived from an EMBL/GenBank/DDBJ whole genome shotgun (WGS) entry which is preliminary data.</text>
</comment>
<keyword evidence="1" id="KW-0732">Signal</keyword>